<dbReference type="Pfam" id="PF16198">
    <property type="entry name" value="TruB_C_2"/>
    <property type="match status" value="1"/>
</dbReference>
<sequence length="293" mass="31952">MECSVANGFLNVYKPAGMSSHQVVQRIRRLTHERHVGHAGTLDPDATGVLPVALGQFTRLLEWAVLTPKVYRAAIVLGRLTHTGDRAGDVVGESGAPFPDRHALENILPWLTGTIWQFPPQVSALKQGGQRSYHKVRQGQTVWLDPRPVEIEAIKVLDGVGDRWYVEAVVGSGTYIRALARDLGFLLGHAASLESLERTQVGAFSAQDAWRLDDLEANPNQWQDALVAGTQMLSLSTWPVTADQAAMLWSGNVAGIPPLPGSGPTALVYEKQIVAVVDGPPWHFRKVLVKGER</sequence>
<feature type="domain" description="Pseudouridine synthase II N-terminal" evidence="6">
    <location>
        <begin position="28"/>
        <end position="176"/>
    </location>
</feature>
<feature type="domain" description="tRNA pseudouridylate synthase B C-terminal" evidence="7">
    <location>
        <begin position="177"/>
        <end position="224"/>
    </location>
</feature>
<dbReference type="Proteomes" id="UP000325292">
    <property type="component" value="Chromosome"/>
</dbReference>
<comment type="catalytic activity">
    <reaction evidence="1 5">
        <text>uridine(55) in tRNA = pseudouridine(55) in tRNA</text>
        <dbReference type="Rhea" id="RHEA:42532"/>
        <dbReference type="Rhea" id="RHEA-COMP:10101"/>
        <dbReference type="Rhea" id="RHEA-COMP:10102"/>
        <dbReference type="ChEBI" id="CHEBI:65314"/>
        <dbReference type="ChEBI" id="CHEBI:65315"/>
        <dbReference type="EC" id="5.4.99.25"/>
    </reaction>
</comment>
<accession>A0ABM6RR04</accession>
<dbReference type="Gene3D" id="3.30.2350.10">
    <property type="entry name" value="Pseudouridine synthase"/>
    <property type="match status" value="1"/>
</dbReference>
<dbReference type="EMBL" id="CP019454">
    <property type="protein sequence ID" value="AUW93707.1"/>
    <property type="molecule type" value="Genomic_DNA"/>
</dbReference>
<dbReference type="PANTHER" id="PTHR13767:SF2">
    <property type="entry name" value="PSEUDOURIDYLATE SYNTHASE TRUB1"/>
    <property type="match status" value="1"/>
</dbReference>
<gene>
    <name evidence="5" type="primary">truB</name>
    <name evidence="8" type="ORF">BXT84_06920</name>
</gene>
<dbReference type="InterPro" id="IPR014780">
    <property type="entry name" value="tRNA_psdUridine_synth_TruB"/>
</dbReference>
<dbReference type="CDD" id="cd02573">
    <property type="entry name" value="PseudoU_synth_EcTruB"/>
    <property type="match status" value="1"/>
</dbReference>
<evidence type="ECO:0000256" key="2">
    <source>
        <dbReference type="ARBA" id="ARBA00005642"/>
    </source>
</evidence>
<protein>
    <recommendedName>
        <fullName evidence="5">tRNA pseudouridine synthase B</fullName>
        <ecNumber evidence="5">5.4.99.25</ecNumber>
    </recommendedName>
    <alternativeName>
        <fullName evidence="5">tRNA pseudouridine(55) synthase</fullName>
        <shortName evidence="5">Psi55 synthase</shortName>
    </alternativeName>
    <alternativeName>
        <fullName evidence="5">tRNA pseudouridylate synthase</fullName>
    </alternativeName>
    <alternativeName>
        <fullName evidence="5">tRNA-uridine isomerase</fullName>
    </alternativeName>
</protein>
<feature type="active site" description="Nucleophile" evidence="5">
    <location>
        <position position="43"/>
    </location>
</feature>
<keyword evidence="9" id="KW-1185">Reference proteome</keyword>
<name>A0ABM6RR04_9FIRM</name>
<dbReference type="InterPro" id="IPR032819">
    <property type="entry name" value="TruB_C"/>
</dbReference>
<dbReference type="Pfam" id="PF01509">
    <property type="entry name" value="TruB_N"/>
    <property type="match status" value="1"/>
</dbReference>
<evidence type="ECO:0000313" key="9">
    <source>
        <dbReference type="Proteomes" id="UP000325292"/>
    </source>
</evidence>
<evidence type="ECO:0000256" key="1">
    <source>
        <dbReference type="ARBA" id="ARBA00000385"/>
    </source>
</evidence>
<keyword evidence="4 5" id="KW-0413">Isomerase</keyword>
<proteinExistence type="inferred from homology"/>
<dbReference type="SUPFAM" id="SSF55120">
    <property type="entry name" value="Pseudouridine synthase"/>
    <property type="match status" value="1"/>
</dbReference>
<evidence type="ECO:0000313" key="8">
    <source>
        <dbReference type="EMBL" id="AUW93707.1"/>
    </source>
</evidence>
<evidence type="ECO:0000256" key="3">
    <source>
        <dbReference type="ARBA" id="ARBA00022694"/>
    </source>
</evidence>
<evidence type="ECO:0000259" key="6">
    <source>
        <dbReference type="Pfam" id="PF01509"/>
    </source>
</evidence>
<evidence type="ECO:0000259" key="7">
    <source>
        <dbReference type="Pfam" id="PF16198"/>
    </source>
</evidence>
<dbReference type="PANTHER" id="PTHR13767">
    <property type="entry name" value="TRNA-PSEUDOURIDINE SYNTHASE"/>
    <property type="match status" value="1"/>
</dbReference>
<dbReference type="NCBIfam" id="TIGR00431">
    <property type="entry name" value="TruB"/>
    <property type="match status" value="1"/>
</dbReference>
<keyword evidence="3 5" id="KW-0819">tRNA processing</keyword>
<dbReference type="InterPro" id="IPR002501">
    <property type="entry name" value="PsdUridine_synth_N"/>
</dbReference>
<evidence type="ECO:0000256" key="4">
    <source>
        <dbReference type="ARBA" id="ARBA00023235"/>
    </source>
</evidence>
<reference evidence="8 9" key="1">
    <citation type="journal article" date="2019" name="Sci. Rep.">
        <title>Sulfobacillus thermotolerans: new insights into resistance and metabolic capacities of acidophilic chemolithotrophs.</title>
        <authorList>
            <person name="Panyushkina A.E."/>
            <person name="Babenko V.V."/>
            <person name="Nikitina A.S."/>
            <person name="Selezneva O.V."/>
            <person name="Tsaplina I.A."/>
            <person name="Letarova M.A."/>
            <person name="Kostryukova E.S."/>
            <person name="Letarov A.V."/>
        </authorList>
    </citation>
    <scope>NUCLEOTIDE SEQUENCE [LARGE SCALE GENOMIC DNA]</scope>
    <source>
        <strain evidence="8 9">Kr1</strain>
    </source>
</reference>
<comment type="function">
    <text evidence="5">Responsible for synthesis of pseudouridine from uracil-55 in the psi GC loop of transfer RNAs.</text>
</comment>
<evidence type="ECO:0000256" key="5">
    <source>
        <dbReference type="HAMAP-Rule" id="MF_01080"/>
    </source>
</evidence>
<organism evidence="8 9">
    <name type="scientific">Sulfobacillus thermotolerans</name>
    <dbReference type="NCBI Taxonomy" id="338644"/>
    <lineage>
        <taxon>Bacteria</taxon>
        <taxon>Bacillati</taxon>
        <taxon>Bacillota</taxon>
        <taxon>Clostridia</taxon>
        <taxon>Eubacteriales</taxon>
        <taxon>Clostridiales Family XVII. Incertae Sedis</taxon>
        <taxon>Sulfobacillus</taxon>
    </lineage>
</organism>
<dbReference type="HAMAP" id="MF_01080">
    <property type="entry name" value="TruB_bact"/>
    <property type="match status" value="1"/>
</dbReference>
<dbReference type="EC" id="5.4.99.25" evidence="5"/>
<dbReference type="InterPro" id="IPR020103">
    <property type="entry name" value="PsdUridine_synth_cat_dom_sf"/>
</dbReference>
<comment type="similarity">
    <text evidence="2 5">Belongs to the pseudouridine synthase TruB family. Type 1 subfamily.</text>
</comment>